<keyword evidence="8" id="KW-1185">Reference proteome</keyword>
<feature type="transmembrane region" description="Helical" evidence="6">
    <location>
        <begin position="134"/>
        <end position="156"/>
    </location>
</feature>
<keyword evidence="5 6" id="KW-0472">Membrane</keyword>
<evidence type="ECO:0000313" key="7">
    <source>
        <dbReference type="EMBL" id="MBW3130194.1"/>
    </source>
</evidence>
<dbReference type="PANTHER" id="PTHR30250">
    <property type="entry name" value="PST FAMILY PREDICTED COLANIC ACID TRANSPORTER"/>
    <property type="match status" value="1"/>
</dbReference>
<dbReference type="InterPro" id="IPR002797">
    <property type="entry name" value="Polysacc_synth"/>
</dbReference>
<evidence type="ECO:0000313" key="8">
    <source>
        <dbReference type="Proteomes" id="UP000826188"/>
    </source>
</evidence>
<accession>A0ABS6X2Y9</accession>
<proteinExistence type="predicted"/>
<feature type="transmembrane region" description="Helical" evidence="6">
    <location>
        <begin position="162"/>
        <end position="184"/>
    </location>
</feature>
<name>A0ABS6X2Y9_9BACT</name>
<feature type="transmembrane region" description="Helical" evidence="6">
    <location>
        <begin position="372"/>
        <end position="395"/>
    </location>
</feature>
<protein>
    <submittedName>
        <fullName evidence="7">Oligosaccharide flippase family protein</fullName>
    </submittedName>
</protein>
<evidence type="ECO:0000256" key="2">
    <source>
        <dbReference type="ARBA" id="ARBA00022475"/>
    </source>
</evidence>
<feature type="transmembrane region" description="Helical" evidence="6">
    <location>
        <begin position="274"/>
        <end position="294"/>
    </location>
</feature>
<evidence type="ECO:0000256" key="4">
    <source>
        <dbReference type="ARBA" id="ARBA00022989"/>
    </source>
</evidence>
<feature type="transmembrane region" description="Helical" evidence="6">
    <location>
        <begin position="27"/>
        <end position="49"/>
    </location>
</feature>
<evidence type="ECO:0000256" key="3">
    <source>
        <dbReference type="ARBA" id="ARBA00022692"/>
    </source>
</evidence>
<dbReference type="EMBL" id="JAHWGL010000083">
    <property type="protein sequence ID" value="MBW3130194.1"/>
    <property type="molecule type" value="Genomic_DNA"/>
</dbReference>
<evidence type="ECO:0000256" key="5">
    <source>
        <dbReference type="ARBA" id="ARBA00023136"/>
    </source>
</evidence>
<evidence type="ECO:0000256" key="6">
    <source>
        <dbReference type="SAM" id="Phobius"/>
    </source>
</evidence>
<dbReference type="InterPro" id="IPR050833">
    <property type="entry name" value="Poly_Biosynth_Transport"/>
</dbReference>
<evidence type="ECO:0000256" key="1">
    <source>
        <dbReference type="ARBA" id="ARBA00004651"/>
    </source>
</evidence>
<dbReference type="PANTHER" id="PTHR30250:SF11">
    <property type="entry name" value="O-ANTIGEN TRANSPORTER-RELATED"/>
    <property type="match status" value="1"/>
</dbReference>
<feature type="transmembrane region" description="Helical" evidence="6">
    <location>
        <begin position="239"/>
        <end position="262"/>
    </location>
</feature>
<dbReference type="Proteomes" id="UP000826188">
    <property type="component" value="Unassembled WGS sequence"/>
</dbReference>
<dbReference type="Pfam" id="PF01943">
    <property type="entry name" value="Polysacc_synt"/>
    <property type="match status" value="1"/>
</dbReference>
<gene>
    <name evidence="7" type="ORF">KYK14_16645</name>
</gene>
<sequence>MLLNLLVKPGWVVVENMVQNRVGHASYGLFAALLNLALITAVVADLGLAQHTTKRIAITPDYLTEYFPTVLPLKAVLSGLFLVATVATGALLGYQGYTLTLLALIASVVLLTQFTGFLRGALQGYQRFNTDAVLSVLDKGLAMLLVLGALGVGAALTLSGYVLIRLAAALFTFVVLYALLARLYGRVRYRPRLAHARLVLRESLPLAFIALLYGLNERVDGLMLERLVSAKEAGYYAGAYRWVDAVMMYLWTILPLFFAKFAHAIARRDEQRTLLWFGQRIVTVPLLLICAFVLFRGEVLFWQFTRSTPAELLRMTWCVKLLFLNVLVHAFFAIYSTLLTSTGHERPVSWLVAGSIVLNIGLNLLLLPRYGALAAAADTLLCAVFVSGGYVWLVARRARLAVPWATLARLLLAFGLLCAVWWGLRWWLHTWWLEAGLAGVMYVGILFLTGNVRVAELRQLLQRK</sequence>
<feature type="transmembrane region" description="Helical" evidence="6">
    <location>
        <begin position="430"/>
        <end position="454"/>
    </location>
</feature>
<feature type="transmembrane region" description="Helical" evidence="6">
    <location>
        <begin position="70"/>
        <end position="94"/>
    </location>
</feature>
<comment type="subcellular location">
    <subcellularLocation>
        <location evidence="1">Cell membrane</location>
        <topology evidence="1">Multi-pass membrane protein</topology>
    </subcellularLocation>
</comment>
<organism evidence="7 8">
    <name type="scientific">Hymenobacter profundi</name>
    <dbReference type="NCBI Taxonomy" id="1982110"/>
    <lineage>
        <taxon>Bacteria</taxon>
        <taxon>Pseudomonadati</taxon>
        <taxon>Bacteroidota</taxon>
        <taxon>Cytophagia</taxon>
        <taxon>Cytophagales</taxon>
        <taxon>Hymenobacteraceae</taxon>
        <taxon>Hymenobacter</taxon>
    </lineage>
</organism>
<feature type="transmembrane region" description="Helical" evidence="6">
    <location>
        <begin position="407"/>
        <end position="424"/>
    </location>
</feature>
<feature type="transmembrane region" description="Helical" evidence="6">
    <location>
        <begin position="100"/>
        <end position="122"/>
    </location>
</feature>
<keyword evidence="3 6" id="KW-0812">Transmembrane</keyword>
<comment type="caution">
    <text evidence="7">The sequence shown here is derived from an EMBL/GenBank/DDBJ whole genome shotgun (WGS) entry which is preliminary data.</text>
</comment>
<keyword evidence="2" id="KW-1003">Cell membrane</keyword>
<feature type="transmembrane region" description="Helical" evidence="6">
    <location>
        <begin position="347"/>
        <end position="366"/>
    </location>
</feature>
<reference evidence="7 8" key="1">
    <citation type="submission" date="2021-07" db="EMBL/GenBank/DDBJ databases">
        <title>Hymenobacter profundi sp. nov., isolated from deep-sea water.</title>
        <authorList>
            <person name="Kim M.K."/>
        </authorList>
    </citation>
    <scope>NUCLEOTIDE SEQUENCE [LARGE SCALE GENOMIC DNA]</scope>
    <source>
        <strain evidence="7 8">M2</strain>
    </source>
</reference>
<feature type="transmembrane region" description="Helical" evidence="6">
    <location>
        <begin position="314"/>
        <end position="335"/>
    </location>
</feature>
<keyword evidence="4 6" id="KW-1133">Transmembrane helix</keyword>
<feature type="transmembrane region" description="Helical" evidence="6">
    <location>
        <begin position="196"/>
        <end position="215"/>
    </location>
</feature>